<dbReference type="InterPro" id="IPR036736">
    <property type="entry name" value="ACP-like_sf"/>
</dbReference>
<dbReference type="PANTHER" id="PTHR43439:SF2">
    <property type="entry name" value="ENZYME, PUTATIVE (JCVI)-RELATED"/>
    <property type="match status" value="1"/>
</dbReference>
<evidence type="ECO:0000259" key="3">
    <source>
        <dbReference type="Pfam" id="PF00550"/>
    </source>
</evidence>
<dbReference type="InterPro" id="IPR013120">
    <property type="entry name" value="FAR_NAD-bd"/>
</dbReference>
<dbReference type="SUPFAM" id="SSF56801">
    <property type="entry name" value="Acetyl-CoA synthetase-like"/>
    <property type="match status" value="1"/>
</dbReference>
<dbReference type="Pfam" id="PF23562">
    <property type="entry name" value="AMP-binding_C_3"/>
    <property type="match status" value="1"/>
</dbReference>
<accession>A0ABR3C822</accession>
<dbReference type="Gene3D" id="3.40.50.720">
    <property type="entry name" value="NAD(P)-binding Rossmann-like Domain"/>
    <property type="match status" value="1"/>
</dbReference>
<comment type="caution">
    <text evidence="5">The sequence shown here is derived from an EMBL/GenBank/DDBJ whole genome shotgun (WGS) entry which is preliminary data.</text>
</comment>
<dbReference type="GeneID" id="92013248"/>
<proteinExistence type="predicted"/>
<evidence type="ECO:0000259" key="4">
    <source>
        <dbReference type="Pfam" id="PF07993"/>
    </source>
</evidence>
<dbReference type="RefSeq" id="XP_066629795.1">
    <property type="nucleotide sequence ID" value="XM_066780566.1"/>
</dbReference>
<dbReference type="Pfam" id="PF00550">
    <property type="entry name" value="PP-binding"/>
    <property type="match status" value="1"/>
</dbReference>
<dbReference type="PANTHER" id="PTHR43439">
    <property type="entry name" value="PHENYLACETATE-COENZYME A LIGASE"/>
    <property type="match status" value="1"/>
</dbReference>
<feature type="domain" description="Thioester reductase (TE)" evidence="4">
    <location>
        <begin position="353"/>
        <end position="617"/>
    </location>
</feature>
<evidence type="ECO:0000256" key="2">
    <source>
        <dbReference type="ARBA" id="ARBA00022553"/>
    </source>
</evidence>
<keyword evidence="2" id="KW-0597">Phosphoprotein</keyword>
<dbReference type="InterPro" id="IPR036291">
    <property type="entry name" value="NAD(P)-bd_dom_sf"/>
</dbReference>
<organism evidence="5 6">
    <name type="scientific">Diplodia seriata</name>
    <dbReference type="NCBI Taxonomy" id="420778"/>
    <lineage>
        <taxon>Eukaryota</taxon>
        <taxon>Fungi</taxon>
        <taxon>Dikarya</taxon>
        <taxon>Ascomycota</taxon>
        <taxon>Pezizomycotina</taxon>
        <taxon>Dothideomycetes</taxon>
        <taxon>Dothideomycetes incertae sedis</taxon>
        <taxon>Botryosphaeriales</taxon>
        <taxon>Botryosphaeriaceae</taxon>
        <taxon>Diplodia</taxon>
    </lineage>
</organism>
<name>A0ABR3C822_9PEZI</name>
<dbReference type="EMBL" id="JAJVCZ030000009">
    <property type="protein sequence ID" value="KAL0256766.1"/>
    <property type="molecule type" value="Genomic_DNA"/>
</dbReference>
<dbReference type="SUPFAM" id="SSF51735">
    <property type="entry name" value="NAD(P)-binding Rossmann-fold domains"/>
    <property type="match status" value="1"/>
</dbReference>
<dbReference type="Pfam" id="PF07993">
    <property type="entry name" value="NAD_binding_4"/>
    <property type="match status" value="1"/>
</dbReference>
<protein>
    <submittedName>
        <fullName evidence="5">Uncharacterized protein</fullName>
    </submittedName>
</protein>
<gene>
    <name evidence="5" type="ORF">SLS55_009163</name>
</gene>
<evidence type="ECO:0000256" key="1">
    <source>
        <dbReference type="ARBA" id="ARBA00022450"/>
    </source>
</evidence>
<sequence length="758" mass="81997">MSSLRPPGDTAWSYLRLPAPIAPHILMDEITPGIYECVALSSLPSRGAPSNSDTPPDSFRTRDLFAAHPTHADWWRYLARLDDRLALTNGEKVLPLPIEGAVRQCRHVAEAVVFGAGRAVPGMLVFRAGGEGEGGAEMGEAEEFVEAIWGHVEEANAGAESFARIPRELVVAMPAGTEWPRTDKGTAVRQRVYDVFADVIEAAYARFERTGLGDREEERGGGAPLLALEVAGLEEWLLEKFRGELGAARLQSAEADVFAAGVDSLQTMRMWSLIRKTLDLGPRRDELSQNVVYEKGNVKTLARHLYALRTGEAMGQSDEDELLAMQELVDEFSAFDPHVPGDLPAPDGEVVLLTGATGGLGAHILHILLTHPPSNLTHIYALARAPSASTAETRILSSLRSRGLTLPPPPDSTTPLWTALPYTSLSSPDLSLPPATLAALRARLTCVVHAAWPVNFALPVRAFRPHVAGLHALLDRLCLRVRTPEPAALWFASSVAATGGLANLAQNGDDDDDDGEVVRVSEAVPRPFAAAQGVGYGRSKLVGEKIVAAAAQQTGGMRARAGVLRIGQLVGDLGGAGDWNGTEAVPLLVRGVWETGVLPALDENMSWLPIDVAAASILDIALPVGGRESGGDGVRDVVEDDAATVYHILNPQTFHWTRDFVPALRRTGMLPPFEVVSPAEWLEKLRDSDPDVQRNPSRKLLGFWEGKYGREVTGKKTLGFQTEKTLEMAPRLGEVPMADILRDDEWLGRVVRRWVSSW</sequence>
<dbReference type="InterPro" id="IPR051414">
    <property type="entry name" value="Adenylate-forming_Reductase"/>
</dbReference>
<dbReference type="InterPro" id="IPR009081">
    <property type="entry name" value="PP-bd_ACP"/>
</dbReference>
<evidence type="ECO:0000313" key="6">
    <source>
        <dbReference type="Proteomes" id="UP001430584"/>
    </source>
</evidence>
<reference evidence="5 6" key="1">
    <citation type="submission" date="2024-02" db="EMBL/GenBank/DDBJ databases">
        <title>De novo assembly and annotation of 12 fungi associated with fruit tree decline syndrome in Ontario, Canada.</title>
        <authorList>
            <person name="Sulman M."/>
            <person name="Ellouze W."/>
            <person name="Ilyukhin E."/>
        </authorList>
    </citation>
    <scope>NUCLEOTIDE SEQUENCE [LARGE SCALE GENOMIC DNA]</scope>
    <source>
        <strain evidence="5 6">FDS-637</strain>
    </source>
</reference>
<dbReference type="Gene3D" id="1.10.1200.10">
    <property type="entry name" value="ACP-like"/>
    <property type="match status" value="1"/>
</dbReference>
<feature type="domain" description="Carrier" evidence="3">
    <location>
        <begin position="235"/>
        <end position="305"/>
    </location>
</feature>
<dbReference type="SUPFAM" id="SSF47336">
    <property type="entry name" value="ACP-like"/>
    <property type="match status" value="1"/>
</dbReference>
<keyword evidence="6" id="KW-1185">Reference proteome</keyword>
<keyword evidence="1" id="KW-0596">Phosphopantetheine</keyword>
<dbReference type="Proteomes" id="UP001430584">
    <property type="component" value="Unassembled WGS sequence"/>
</dbReference>
<evidence type="ECO:0000313" key="5">
    <source>
        <dbReference type="EMBL" id="KAL0256766.1"/>
    </source>
</evidence>